<dbReference type="Proteomes" id="UP000063063">
    <property type="component" value="Chromosome 32"/>
</dbReference>
<evidence type="ECO:0000313" key="1">
    <source>
        <dbReference type="EMBL" id="AIO01201.1"/>
    </source>
</evidence>
<gene>
    <name evidence="1" type="ORF">LPMP_323160</name>
</gene>
<dbReference type="GeneID" id="22578057"/>
<dbReference type="AlphaFoldDB" id="A0A088RZ60"/>
<accession>A0A088RZ60</accession>
<dbReference type="RefSeq" id="XP_010702001.1">
    <property type="nucleotide sequence ID" value="XM_010703699.1"/>
</dbReference>
<organism evidence="1 2">
    <name type="scientific">Leishmania panamensis</name>
    <dbReference type="NCBI Taxonomy" id="5679"/>
    <lineage>
        <taxon>Eukaryota</taxon>
        <taxon>Discoba</taxon>
        <taxon>Euglenozoa</taxon>
        <taxon>Kinetoplastea</taxon>
        <taxon>Metakinetoplastina</taxon>
        <taxon>Trypanosomatida</taxon>
        <taxon>Trypanosomatidae</taxon>
        <taxon>Leishmaniinae</taxon>
        <taxon>Leishmania</taxon>
        <taxon>Leishmania guyanensis species complex</taxon>
    </lineage>
</organism>
<proteinExistence type="predicted"/>
<dbReference type="eggNOG" id="ENOG502QTRY">
    <property type="taxonomic scope" value="Eukaryota"/>
</dbReference>
<dbReference type="VEuPathDB" id="TriTrypDB:LPAL13_320037800"/>
<evidence type="ECO:0000313" key="2">
    <source>
        <dbReference type="Proteomes" id="UP000063063"/>
    </source>
</evidence>
<keyword evidence="2" id="KW-1185">Reference proteome</keyword>
<dbReference type="OrthoDB" id="276952at2759"/>
<dbReference type="VEuPathDB" id="TriTrypDB:LPMP_323160"/>
<protein>
    <submittedName>
        <fullName evidence="1">Uncharacterized protein</fullName>
    </submittedName>
</protein>
<name>A0A088RZ60_LEIPA</name>
<reference evidence="1 2" key="1">
    <citation type="journal article" date="2015" name="Sci. Rep.">
        <title>The genome of Leishmania panamensis: insights into genomics of the L. (Viannia) subgenus.</title>
        <authorList>
            <person name="Llanes A."/>
            <person name="Restrepo C.M."/>
            <person name="Vecchio G.D."/>
            <person name="Anguizola F.J."/>
            <person name="Lleonart R."/>
        </authorList>
    </citation>
    <scope>NUCLEOTIDE SEQUENCE [LARGE SCALE GENOMIC DNA]</scope>
    <source>
        <strain evidence="1 2">MHOM/PA/94/PSC-1</strain>
    </source>
</reference>
<sequence length="759" mass="85521">MLFKASGEDYVSLHEVCRIFDASTGNTISNTVDIYSLNNEAIQRVWTELLLYLNRCTRSVGRFVIHNIDTLCSISEGAYEFLASLLLAGVASILRYYSCTRDREELLNSVCVEFTVLNTELGSRIADSLQFFVEKSLRLTVSRTREDNYKATYDGVVSSTHYMECSGDDWMDVICSEIVDIHEMLCDKDIDATGSGCFTSPIVLLIAPQIPSLRIALEKQILDSYSTEALRVQSDREWSHDMFNKKTPLVFICSSHWLIEQMSMPKVDGLLRRLNVQIVVHAGFCEIGDFHEEEILRCVIALKGCGIQWEEMRAMKHKEQSYWRLDEPFTFRNNSLLAQECANALLLLFRRFVTPYSPCSKQPYTSLPRDLFCSRRAWDFYNRLTHMLRLAGVLAPEAAGPSEAIELTVLGRFLSYRFRIGEGIVADDTLTIADGKAILWAFLFRQPISVPRDVIKSCHAFDLWVDAAVANFCKAYRLEFETEASTPRKALVTQLALFGIGDWAIQDRVHYLLSSPSGVRLSLRQHFVTAAPTSCRGWYEQAPLNAGLALEKKEVHVFCIPPPSAYCELEAVEKGASSCIQCPMELSYPLIVAHSVLHISLHNICVFSETVDPSVVTPLPRNLLESGVMSSLLCDLTRGNAGFWLDGVMNEIVLTSSASSVLAPLTLKGRQHIPYCERELFTRKRPRQEIGAAKAGEMEGFKGTLPRTAAERSAVEELAELIRTIGREKAEKAVRGKKGFSFLEPSHELYPFYLYSLKR</sequence>
<dbReference type="KEGG" id="lpan:LPMP_323160"/>
<dbReference type="EMBL" id="CP009401">
    <property type="protein sequence ID" value="AIO01201.1"/>
    <property type="molecule type" value="Genomic_DNA"/>
</dbReference>